<dbReference type="PANTHER" id="PTHR31272">
    <property type="entry name" value="CYTOCHROME C-TYPE BIOGENESIS PROTEIN HI_1454-RELATED"/>
    <property type="match status" value="1"/>
</dbReference>
<feature type="transmembrane region" description="Helical" evidence="1">
    <location>
        <begin position="114"/>
        <end position="132"/>
    </location>
</feature>
<evidence type="ECO:0000313" key="2">
    <source>
        <dbReference type="EMBL" id="OGL82169.1"/>
    </source>
</evidence>
<organism evidence="2 3">
    <name type="scientific">Candidatus Uhrbacteria bacterium RIFCSPLOWO2_01_FULL_47_25</name>
    <dbReference type="NCBI Taxonomy" id="1802402"/>
    <lineage>
        <taxon>Bacteria</taxon>
        <taxon>Candidatus Uhriibacteriota</taxon>
    </lineage>
</organism>
<feature type="transmembrane region" description="Helical" evidence="1">
    <location>
        <begin position="86"/>
        <end position="108"/>
    </location>
</feature>
<gene>
    <name evidence="2" type="ORF">A2936_01235</name>
</gene>
<evidence type="ECO:0000256" key="1">
    <source>
        <dbReference type="SAM" id="Phobius"/>
    </source>
</evidence>
<dbReference type="Proteomes" id="UP000176846">
    <property type="component" value="Unassembled WGS sequence"/>
</dbReference>
<dbReference type="EMBL" id="MGEK01000023">
    <property type="protein sequence ID" value="OGL82169.1"/>
    <property type="molecule type" value="Genomic_DNA"/>
</dbReference>
<feature type="transmembrane region" description="Helical" evidence="1">
    <location>
        <begin position="194"/>
        <end position="221"/>
    </location>
</feature>
<keyword evidence="1" id="KW-1133">Transmembrane helix</keyword>
<evidence type="ECO:0000313" key="3">
    <source>
        <dbReference type="Proteomes" id="UP000176846"/>
    </source>
</evidence>
<sequence length="260" mass="28143">MNKRIITLLSLAAVLIAAVLLLRSGSAVTATLWTWSDGGKWLLPLIITSALLDSVNPCAFSVLLLTVAFLFSIGQLRSRILTIGGAYVAGLFLVYLLIGLGILGTLHLFSTPHFMARIGAILLIVLGFINVINEIWPSFPIKLKIPHAAHRRMAILMEQASIPTAFLLGALVGICEFPCTGGPYLTALGLLHDQATYLLGFGYLILYNLIFVSPLVILLLLASDKNLLNKVEAWQKSERSVMRLGGGLAMIALGIIILWL</sequence>
<keyword evidence="1" id="KW-0472">Membrane</keyword>
<dbReference type="AlphaFoldDB" id="A0A1F7UV74"/>
<proteinExistence type="predicted"/>
<accession>A0A1F7UV74</accession>
<comment type="caution">
    <text evidence="2">The sequence shown here is derived from an EMBL/GenBank/DDBJ whole genome shotgun (WGS) entry which is preliminary data.</text>
</comment>
<dbReference type="InterPro" id="IPR051790">
    <property type="entry name" value="Cytochrome_c-biogenesis_DsbD"/>
</dbReference>
<keyword evidence="1" id="KW-0812">Transmembrane</keyword>
<feature type="transmembrane region" description="Helical" evidence="1">
    <location>
        <begin position="153"/>
        <end position="174"/>
    </location>
</feature>
<reference evidence="2 3" key="1">
    <citation type="journal article" date="2016" name="Nat. Commun.">
        <title>Thousands of microbial genomes shed light on interconnected biogeochemical processes in an aquifer system.</title>
        <authorList>
            <person name="Anantharaman K."/>
            <person name="Brown C.T."/>
            <person name="Hug L.A."/>
            <person name="Sharon I."/>
            <person name="Castelle C.J."/>
            <person name="Probst A.J."/>
            <person name="Thomas B.C."/>
            <person name="Singh A."/>
            <person name="Wilkins M.J."/>
            <person name="Karaoz U."/>
            <person name="Brodie E.L."/>
            <person name="Williams K.H."/>
            <person name="Hubbard S.S."/>
            <person name="Banfield J.F."/>
        </authorList>
    </citation>
    <scope>NUCLEOTIDE SEQUENCE [LARGE SCALE GENOMIC DNA]</scope>
</reference>
<feature type="transmembrane region" description="Helical" evidence="1">
    <location>
        <begin position="241"/>
        <end position="259"/>
    </location>
</feature>
<name>A0A1F7UV74_9BACT</name>
<protein>
    <submittedName>
        <fullName evidence="2">Uncharacterized protein</fullName>
    </submittedName>
</protein>
<dbReference type="PANTHER" id="PTHR31272:SF9">
    <property type="entry name" value="BLL1027 PROTEIN"/>
    <property type="match status" value="1"/>
</dbReference>
<feature type="transmembrane region" description="Helical" evidence="1">
    <location>
        <begin position="54"/>
        <end position="74"/>
    </location>
</feature>